<dbReference type="PANTHER" id="PTHR45527:SF1">
    <property type="entry name" value="FATTY ACID SYNTHASE"/>
    <property type="match status" value="1"/>
</dbReference>
<keyword evidence="2" id="KW-0597">Phosphoprotein</keyword>
<evidence type="ECO:0000256" key="2">
    <source>
        <dbReference type="ARBA" id="ARBA00022553"/>
    </source>
</evidence>
<dbReference type="InterPro" id="IPR045851">
    <property type="entry name" value="AMP-bd_C_sf"/>
</dbReference>
<keyword evidence="3" id="KW-0413">Isomerase</keyword>
<dbReference type="EMBL" id="JACHHY010000016">
    <property type="protein sequence ID" value="MBB5019328.1"/>
    <property type="molecule type" value="Genomic_DNA"/>
</dbReference>
<dbReference type="FunFam" id="3.40.50.12780:FF:000012">
    <property type="entry name" value="Non-ribosomal peptide synthetase"/>
    <property type="match status" value="1"/>
</dbReference>
<dbReference type="PANTHER" id="PTHR45527">
    <property type="entry name" value="NONRIBOSOMAL PEPTIDE SYNTHETASE"/>
    <property type="match status" value="1"/>
</dbReference>
<dbReference type="InterPro" id="IPR009081">
    <property type="entry name" value="PP-bd_ACP"/>
</dbReference>
<dbReference type="GO" id="GO:0005829">
    <property type="term" value="C:cytosol"/>
    <property type="evidence" value="ECO:0007669"/>
    <property type="project" value="TreeGrafter"/>
</dbReference>
<dbReference type="PROSITE" id="PS50075">
    <property type="entry name" value="CARRIER"/>
    <property type="match status" value="1"/>
</dbReference>
<dbReference type="SUPFAM" id="SSF55331">
    <property type="entry name" value="Tautomerase/MIF"/>
    <property type="match status" value="1"/>
</dbReference>
<dbReference type="InterPro" id="IPR000873">
    <property type="entry name" value="AMP-dep_synth/lig_dom"/>
</dbReference>
<dbReference type="InterPro" id="IPR042099">
    <property type="entry name" value="ANL_N_sf"/>
</dbReference>
<dbReference type="Pfam" id="PF00501">
    <property type="entry name" value="AMP-binding"/>
    <property type="match status" value="1"/>
</dbReference>
<feature type="domain" description="Carrier" evidence="4">
    <location>
        <begin position="959"/>
        <end position="1034"/>
    </location>
</feature>
<proteinExistence type="predicted"/>
<evidence type="ECO:0000313" key="6">
    <source>
        <dbReference type="Proteomes" id="UP000575898"/>
    </source>
</evidence>
<reference evidence="5 6" key="1">
    <citation type="submission" date="2020-08" db="EMBL/GenBank/DDBJ databases">
        <title>Genomic Encyclopedia of Type Strains, Phase IV (KMG-IV): sequencing the most valuable type-strain genomes for metagenomic binning, comparative biology and taxonomic classification.</title>
        <authorList>
            <person name="Goeker M."/>
        </authorList>
    </citation>
    <scope>NUCLEOTIDE SEQUENCE [LARGE SCALE GENOMIC DNA]</scope>
    <source>
        <strain evidence="5 6">DSM 27165</strain>
    </source>
</reference>
<dbReference type="GO" id="GO:0043041">
    <property type="term" value="P:amino acid activation for nonribosomal peptide biosynthetic process"/>
    <property type="evidence" value="ECO:0007669"/>
    <property type="project" value="TreeGrafter"/>
</dbReference>
<dbReference type="InterPro" id="IPR014347">
    <property type="entry name" value="Tautomerase/MIF_sf"/>
</dbReference>
<accession>A0A840MKZ9</accession>
<dbReference type="SUPFAM" id="SSF56801">
    <property type="entry name" value="Acetyl-CoA synthetase-like"/>
    <property type="match status" value="1"/>
</dbReference>
<dbReference type="InterPro" id="IPR001031">
    <property type="entry name" value="Thioesterase"/>
</dbReference>
<dbReference type="InterPro" id="IPR036736">
    <property type="entry name" value="ACP-like_sf"/>
</dbReference>
<evidence type="ECO:0000313" key="5">
    <source>
        <dbReference type="EMBL" id="MBB5019328.1"/>
    </source>
</evidence>
<evidence type="ECO:0000259" key="4">
    <source>
        <dbReference type="PROSITE" id="PS50075"/>
    </source>
</evidence>
<dbReference type="Pfam" id="PF00550">
    <property type="entry name" value="PP-binding"/>
    <property type="match status" value="1"/>
</dbReference>
<keyword evidence="6" id="KW-1185">Reference proteome</keyword>
<organism evidence="5 6">
    <name type="scientific">Chitinivorax tropicus</name>
    <dbReference type="NCBI Taxonomy" id="714531"/>
    <lineage>
        <taxon>Bacteria</taxon>
        <taxon>Pseudomonadati</taxon>
        <taxon>Pseudomonadota</taxon>
        <taxon>Betaproteobacteria</taxon>
        <taxon>Chitinivorax</taxon>
    </lineage>
</organism>
<dbReference type="InterPro" id="IPR004370">
    <property type="entry name" value="4-OT-like_dom"/>
</dbReference>
<dbReference type="PROSITE" id="PS00455">
    <property type="entry name" value="AMP_BINDING"/>
    <property type="match status" value="1"/>
</dbReference>
<dbReference type="Gene3D" id="3.40.50.12780">
    <property type="entry name" value="N-terminal domain of ligase-like"/>
    <property type="match status" value="1"/>
</dbReference>
<dbReference type="InterPro" id="IPR020845">
    <property type="entry name" value="AMP-binding_CS"/>
</dbReference>
<dbReference type="SUPFAM" id="SSF47336">
    <property type="entry name" value="ACP-like"/>
    <property type="match status" value="1"/>
</dbReference>
<dbReference type="Gene3D" id="3.30.429.10">
    <property type="entry name" value="Macrophage Migration Inhibitory Factor"/>
    <property type="match status" value="1"/>
</dbReference>
<dbReference type="PRINTS" id="PR00154">
    <property type="entry name" value="AMPBINDING"/>
</dbReference>
<dbReference type="Gene3D" id="3.40.109.10">
    <property type="entry name" value="NADH Oxidase"/>
    <property type="match status" value="1"/>
</dbReference>
<protein>
    <submittedName>
        <fullName evidence="5">Amino acid adenylation domain-containing protein</fullName>
    </submittedName>
</protein>
<dbReference type="InterPro" id="IPR029058">
    <property type="entry name" value="AB_hydrolase_fold"/>
</dbReference>
<dbReference type="GO" id="GO:0047527">
    <property type="term" value="F:2,3-dihydroxybenzoate-serine ligase activity"/>
    <property type="evidence" value="ECO:0007669"/>
    <property type="project" value="TreeGrafter"/>
</dbReference>
<dbReference type="Pfam" id="PF01361">
    <property type="entry name" value="Tautomerase"/>
    <property type="match status" value="1"/>
</dbReference>
<dbReference type="GO" id="GO:0031177">
    <property type="term" value="F:phosphopantetheine binding"/>
    <property type="evidence" value="ECO:0007669"/>
    <property type="project" value="InterPro"/>
</dbReference>
<evidence type="ECO:0000256" key="1">
    <source>
        <dbReference type="ARBA" id="ARBA00022450"/>
    </source>
</evidence>
<keyword evidence="1" id="KW-0596">Phosphopantetheine</keyword>
<dbReference type="InterPro" id="IPR020459">
    <property type="entry name" value="AMP-binding"/>
</dbReference>
<comment type="caution">
    <text evidence="5">The sequence shown here is derived from an EMBL/GenBank/DDBJ whole genome shotgun (WGS) entry which is preliminary data.</text>
</comment>
<dbReference type="FunFam" id="2.30.38.10:FF:000001">
    <property type="entry name" value="Non-ribosomal peptide synthetase PvdI"/>
    <property type="match status" value="1"/>
</dbReference>
<dbReference type="GO" id="GO:0009239">
    <property type="term" value="P:enterobactin biosynthetic process"/>
    <property type="evidence" value="ECO:0007669"/>
    <property type="project" value="TreeGrafter"/>
</dbReference>
<dbReference type="CDD" id="cd05930">
    <property type="entry name" value="A_NRPS"/>
    <property type="match status" value="1"/>
</dbReference>
<dbReference type="InterPro" id="IPR010071">
    <property type="entry name" value="AA_adenyl_dom"/>
</dbReference>
<evidence type="ECO:0000256" key="3">
    <source>
        <dbReference type="ARBA" id="ARBA00023235"/>
    </source>
</evidence>
<name>A0A840MKZ9_9PROT</name>
<dbReference type="GO" id="GO:0016491">
    <property type="term" value="F:oxidoreductase activity"/>
    <property type="evidence" value="ECO:0007669"/>
    <property type="project" value="InterPro"/>
</dbReference>
<dbReference type="SMART" id="SM00823">
    <property type="entry name" value="PKS_PP"/>
    <property type="match status" value="1"/>
</dbReference>
<dbReference type="InterPro" id="IPR000415">
    <property type="entry name" value="Nitroreductase-like"/>
</dbReference>
<sequence length="1396" mass="155561">MDIRDGMTTWRYLIADQQHLAGCRKMDGKLNTTTLSLAHDQTLPDLLRAQALAYPERVAVVHDDQEIGYRELVETSEQVSSYLRHLGIKADGCVGIFVDPSVDLLVSIWGVLFAGGAYLPLSPEYPEERLRYMIDDAKIQVIFTQQHLKAKLAELAPSHIQIATMADVQAFTSHRQQQSQPHLAGKHDLAYVIYTSGSTGKPKGVMIEHHSIASQMRWLQATYQLGGNRAVLQKTPMSFDAAQWEILAPAVGCRVVMGNPGIYRDPEALVRTILRHQVTTLQCVPTLLQALLETDGIHDCTSLTQIFSGGEILSRQLARQCLDTLPNCALVNLYGPTECTINASAFTVRREQLADGPHAISIGTPVKDTQYYILDEAQQPVAEGEPGELYIGGIQLARGYLHRPELTTERFVDNPFDTKTGAKLYRTGDLVTRNEDGTVHFLGRVDRQVKLRGFRVELDEIRLAIEAHDWVKNAAVLIKQDPRTSFQHLIACIELNAREAALMDQGNHGAHHQSKESRLQVRAQLANLGCRDEAELAGRPVVSLAGYEPTETQRRRVFARKTYRFYEGGPVQRADVLRLLDTPMPSTQPRSLDTLSWAAFGEILRYFGQYLSTERLLPKYGYASPGALYATQMYLELSHIGGLQSGYYYYHPIHHQLVLIQALPDAPAATARVHFIGKKRAIEPVYKNNIQEVLEFETGHMLGLFDLVLPAYGLAIDNGVFQPEIKASLACAEEDYYLGSFAIRPDSAPVADESLGIYVQVHPGKIADLAGGMYRYQSGQLTRISDELIQKKHVIAINQQVYENASFGIAMTSHDQQTWRQYIALGRKLQHLQMNDQQLGFMSSGYSSKTGNDLPAAKRLAAILTNSGEPYGSCYFCLGGRVSDEQIASEGMKEDTIHMKGPAELIREDLLNLLPDYMMPNRIVVMDQLPQTANGKIDQKALESASQTQLDLTERPMVAPRTGTEIKIADIWKQAMKWDAVSVQDDFFESGGNSLIAVSLINKINKTFQATLPLQILFEASTIEKLAERIDRLDSQPVSRMVPLATAGNKPAIFCWPGLGGYPMNLRTLANRTAVDRPFYGVQAHGINAGETPYATIREMALQDIKAIKQIQPTGPYTLWGYSFGARVAFEVAYQLEQAGERVEHLFLLAPGSPELRAQDAAQHGQEPSYTNKAFVTILFSVFAHSITSPALDECLRVTQDEASFTSFICARYRHLEPDLVQRISQIVRQTFEFKYSFNELLARQLNTPITLFKAQGDDYSFIENNGGYSTQAPTVIELEADHYSMLKTPDLDELVDAIHRRLNPTPHNTAIQIGNQAGDRIMPHINIKHFPVELGNSQRAQLVDALTKAVQTAFGCEAGVISIALEPVTPENWSEQVYDPEIKGRQSLLCKHPSY</sequence>
<dbReference type="Proteomes" id="UP000575898">
    <property type="component" value="Unassembled WGS sequence"/>
</dbReference>
<dbReference type="Gene3D" id="3.30.300.30">
    <property type="match status" value="2"/>
</dbReference>
<dbReference type="NCBIfam" id="TIGR01733">
    <property type="entry name" value="AA-adenyl-dom"/>
    <property type="match status" value="1"/>
</dbReference>
<dbReference type="GO" id="GO:0009366">
    <property type="term" value="C:enterobactin synthetase complex"/>
    <property type="evidence" value="ECO:0007669"/>
    <property type="project" value="TreeGrafter"/>
</dbReference>
<dbReference type="GO" id="GO:0016853">
    <property type="term" value="F:isomerase activity"/>
    <property type="evidence" value="ECO:0007669"/>
    <property type="project" value="UniProtKB-KW"/>
</dbReference>
<dbReference type="Gene3D" id="1.10.1200.10">
    <property type="entry name" value="ACP-like"/>
    <property type="match status" value="1"/>
</dbReference>
<dbReference type="Pfam" id="PF00975">
    <property type="entry name" value="Thioesterase"/>
    <property type="match status" value="1"/>
</dbReference>
<dbReference type="InterPro" id="IPR020806">
    <property type="entry name" value="PKS_PP-bd"/>
</dbReference>
<dbReference type="SUPFAM" id="SSF53474">
    <property type="entry name" value="alpha/beta-Hydrolases"/>
    <property type="match status" value="1"/>
</dbReference>
<dbReference type="Gene3D" id="3.40.50.1820">
    <property type="entry name" value="alpha/beta hydrolase"/>
    <property type="match status" value="1"/>
</dbReference>
<dbReference type="FunFam" id="3.40.50.980:FF:000001">
    <property type="entry name" value="Non-ribosomal peptide synthetase"/>
    <property type="match status" value="1"/>
</dbReference>
<gene>
    <name evidence="5" type="ORF">HNQ59_002629</name>
</gene>